<reference evidence="3 4" key="1">
    <citation type="journal article" date="2023" name="Sci. Data">
        <title>Genome assembly of the Korean intertidal mud-creeper Batillaria attramentaria.</title>
        <authorList>
            <person name="Patra A.K."/>
            <person name="Ho P.T."/>
            <person name="Jun S."/>
            <person name="Lee S.J."/>
            <person name="Kim Y."/>
            <person name="Won Y.J."/>
        </authorList>
    </citation>
    <scope>NUCLEOTIDE SEQUENCE [LARGE SCALE GENOMIC DNA]</scope>
    <source>
        <strain evidence="3">Wonlab-2016</strain>
    </source>
</reference>
<dbReference type="EMBL" id="JACVVK020000030">
    <property type="protein sequence ID" value="KAK7501738.1"/>
    <property type="molecule type" value="Genomic_DNA"/>
</dbReference>
<sequence length="123" mass="13831">MYLVHKLSIFLFVSADEINTFRQVNEAVSQETKRKLKEILEEPASPIAIPQHFSATQNPRYPSAPEHSEGFLTPEEARLASQDQSNRGKFSGQEGIQMQVLGGRDPRQAPTEESTHLLDNGKR</sequence>
<accession>A0ABD0LRR0</accession>
<gene>
    <name evidence="3" type="ORF">BaRGS_00007169</name>
</gene>
<evidence type="ECO:0000256" key="2">
    <source>
        <dbReference type="SAM" id="SignalP"/>
    </source>
</evidence>
<organism evidence="3 4">
    <name type="scientific">Batillaria attramentaria</name>
    <dbReference type="NCBI Taxonomy" id="370345"/>
    <lineage>
        <taxon>Eukaryota</taxon>
        <taxon>Metazoa</taxon>
        <taxon>Spiralia</taxon>
        <taxon>Lophotrochozoa</taxon>
        <taxon>Mollusca</taxon>
        <taxon>Gastropoda</taxon>
        <taxon>Caenogastropoda</taxon>
        <taxon>Sorbeoconcha</taxon>
        <taxon>Cerithioidea</taxon>
        <taxon>Batillariidae</taxon>
        <taxon>Batillaria</taxon>
    </lineage>
</organism>
<evidence type="ECO:0000256" key="1">
    <source>
        <dbReference type="SAM" id="MobiDB-lite"/>
    </source>
</evidence>
<feature type="compositionally biased region" description="Basic and acidic residues" evidence="1">
    <location>
        <begin position="113"/>
        <end position="123"/>
    </location>
</feature>
<dbReference type="AlphaFoldDB" id="A0ABD0LRR0"/>
<keyword evidence="2" id="KW-0732">Signal</keyword>
<name>A0ABD0LRR0_9CAEN</name>
<comment type="caution">
    <text evidence="3">The sequence shown here is derived from an EMBL/GenBank/DDBJ whole genome shotgun (WGS) entry which is preliminary data.</text>
</comment>
<feature type="signal peptide" evidence="2">
    <location>
        <begin position="1"/>
        <end position="15"/>
    </location>
</feature>
<evidence type="ECO:0008006" key="5">
    <source>
        <dbReference type="Google" id="ProtNLM"/>
    </source>
</evidence>
<feature type="region of interest" description="Disordered" evidence="1">
    <location>
        <begin position="50"/>
        <end position="123"/>
    </location>
</feature>
<dbReference type="Proteomes" id="UP001519460">
    <property type="component" value="Unassembled WGS sequence"/>
</dbReference>
<evidence type="ECO:0000313" key="4">
    <source>
        <dbReference type="Proteomes" id="UP001519460"/>
    </source>
</evidence>
<evidence type="ECO:0000313" key="3">
    <source>
        <dbReference type="EMBL" id="KAK7501738.1"/>
    </source>
</evidence>
<proteinExistence type="predicted"/>
<feature type="chain" id="PRO_5044785740" description="SMP domain-containing protein" evidence="2">
    <location>
        <begin position="16"/>
        <end position="123"/>
    </location>
</feature>
<keyword evidence="4" id="KW-1185">Reference proteome</keyword>
<protein>
    <recommendedName>
        <fullName evidence="5">SMP domain-containing protein</fullName>
    </recommendedName>
</protein>